<dbReference type="EMBL" id="RZHH01000006">
    <property type="protein sequence ID" value="RYJ08029.1"/>
    <property type="molecule type" value="Genomic_DNA"/>
</dbReference>
<dbReference type="Pfam" id="PF00005">
    <property type="entry name" value="ABC_tran"/>
    <property type="match status" value="1"/>
</dbReference>
<dbReference type="CDD" id="cd03230">
    <property type="entry name" value="ABC_DR_subfamily_A"/>
    <property type="match status" value="1"/>
</dbReference>
<dbReference type="PANTHER" id="PTHR43335">
    <property type="entry name" value="ABC TRANSPORTER, ATP-BINDING PROTEIN"/>
    <property type="match status" value="1"/>
</dbReference>
<dbReference type="Proteomes" id="UP000294028">
    <property type="component" value="Unassembled WGS sequence"/>
</dbReference>
<evidence type="ECO:0000313" key="8">
    <source>
        <dbReference type="Proteomes" id="UP000294028"/>
    </source>
</evidence>
<evidence type="ECO:0000256" key="3">
    <source>
        <dbReference type="ARBA" id="ARBA00022741"/>
    </source>
</evidence>
<evidence type="ECO:0000313" key="7">
    <source>
        <dbReference type="EMBL" id="RYJ08029.1"/>
    </source>
</evidence>
<keyword evidence="4 7" id="KW-0067">ATP-binding</keyword>
<feature type="compositionally biased region" description="Basic and acidic residues" evidence="5">
    <location>
        <begin position="239"/>
        <end position="252"/>
    </location>
</feature>
<dbReference type="InterPro" id="IPR003439">
    <property type="entry name" value="ABC_transporter-like_ATP-bd"/>
</dbReference>
<proteinExistence type="inferred from homology"/>
<dbReference type="InterPro" id="IPR003593">
    <property type="entry name" value="AAA+_ATPase"/>
</dbReference>
<dbReference type="GO" id="GO:0005524">
    <property type="term" value="F:ATP binding"/>
    <property type="evidence" value="ECO:0007669"/>
    <property type="project" value="UniProtKB-KW"/>
</dbReference>
<gene>
    <name evidence="7" type="ORF">ELS19_19755</name>
</gene>
<organism evidence="7 8">
    <name type="scientific">Halogeometricum borinquense</name>
    <dbReference type="NCBI Taxonomy" id="60847"/>
    <lineage>
        <taxon>Archaea</taxon>
        <taxon>Methanobacteriati</taxon>
        <taxon>Methanobacteriota</taxon>
        <taxon>Stenosarchaea group</taxon>
        <taxon>Halobacteria</taxon>
        <taxon>Halobacteriales</taxon>
        <taxon>Haloferacaceae</taxon>
        <taxon>Halogeometricum</taxon>
    </lineage>
</organism>
<comment type="caution">
    <text evidence="7">The sequence shown here is derived from an EMBL/GenBank/DDBJ whole genome shotgun (WGS) entry which is preliminary data.</text>
</comment>
<evidence type="ECO:0000256" key="1">
    <source>
        <dbReference type="ARBA" id="ARBA00005417"/>
    </source>
</evidence>
<comment type="similarity">
    <text evidence="1">Belongs to the ABC transporter superfamily.</text>
</comment>
<keyword evidence="2" id="KW-0813">Transport</keyword>
<sequence>MAAIETIDLTKSYGNHTAIDDINLTVRNGEVFGFLGPNGAGKSTTLNILLGYTRRYEGTVTVLGHDVQTGSRAARERIGVLSENYALYDRLTGVEHLRLAQRLKRTEADIDGILERVGLSRDAAERRTAGYSTGMRQRLALATAIVGDPDLLILDEPSSGLDPNGVALLRQLIQTEAESGTAVFFSSHILEHVESVCDRVGILNNGQLAAIGSMNELRDELDPGSSNENALEAIFEAHTAETEPVEPHRTISDEDTVV</sequence>
<dbReference type="PANTHER" id="PTHR43335:SF4">
    <property type="entry name" value="ABC TRANSPORTER, ATP-BINDING PROTEIN"/>
    <property type="match status" value="1"/>
</dbReference>
<dbReference type="InterPro" id="IPR027417">
    <property type="entry name" value="P-loop_NTPase"/>
</dbReference>
<keyword evidence="3" id="KW-0547">Nucleotide-binding</keyword>
<evidence type="ECO:0000256" key="2">
    <source>
        <dbReference type="ARBA" id="ARBA00022448"/>
    </source>
</evidence>
<evidence type="ECO:0000259" key="6">
    <source>
        <dbReference type="PROSITE" id="PS50893"/>
    </source>
</evidence>
<dbReference type="SUPFAM" id="SSF52540">
    <property type="entry name" value="P-loop containing nucleoside triphosphate hydrolases"/>
    <property type="match status" value="1"/>
</dbReference>
<reference evidence="7 8" key="1">
    <citation type="submission" date="2018-12" db="EMBL/GenBank/DDBJ databases">
        <title>Genome analysis provides insights into bioremediation potentialities of Halogeometricum borinquense strain N11.</title>
        <authorList>
            <person name="Najjari A."/>
            <person name="Youssef N."/>
            <person name="Fhoula I."/>
            <person name="Ben Dhia O."/>
            <person name="Mahjoubi M."/>
            <person name="Ouzari H.I."/>
            <person name="Cherif A."/>
        </authorList>
    </citation>
    <scope>NUCLEOTIDE SEQUENCE [LARGE SCALE GENOMIC DNA]</scope>
    <source>
        <strain evidence="7 8">N11</strain>
    </source>
</reference>
<dbReference type="SMART" id="SM00382">
    <property type="entry name" value="AAA"/>
    <property type="match status" value="1"/>
</dbReference>
<feature type="domain" description="ABC transporter" evidence="6">
    <location>
        <begin position="4"/>
        <end position="230"/>
    </location>
</feature>
<dbReference type="PROSITE" id="PS50893">
    <property type="entry name" value="ABC_TRANSPORTER_2"/>
    <property type="match status" value="1"/>
</dbReference>
<name>A0A482T801_9EURY</name>
<protein>
    <submittedName>
        <fullName evidence="7">ABC transporter ATP-binding protein</fullName>
    </submittedName>
</protein>
<dbReference type="Gene3D" id="3.40.50.300">
    <property type="entry name" value="P-loop containing nucleotide triphosphate hydrolases"/>
    <property type="match status" value="1"/>
</dbReference>
<dbReference type="AlphaFoldDB" id="A0A482T801"/>
<dbReference type="GO" id="GO:0016887">
    <property type="term" value="F:ATP hydrolysis activity"/>
    <property type="evidence" value="ECO:0007669"/>
    <property type="project" value="InterPro"/>
</dbReference>
<feature type="region of interest" description="Disordered" evidence="5">
    <location>
        <begin position="239"/>
        <end position="258"/>
    </location>
</feature>
<evidence type="ECO:0000256" key="5">
    <source>
        <dbReference type="SAM" id="MobiDB-lite"/>
    </source>
</evidence>
<accession>A0A482T801</accession>
<evidence type="ECO:0000256" key="4">
    <source>
        <dbReference type="ARBA" id="ARBA00022840"/>
    </source>
</evidence>
<dbReference type="RefSeq" id="WP_129786786.1">
    <property type="nucleotide sequence ID" value="NZ_RZHH01000006.1"/>
</dbReference>